<organism evidence="7 8">
    <name type="scientific">Caerostris darwini</name>
    <dbReference type="NCBI Taxonomy" id="1538125"/>
    <lineage>
        <taxon>Eukaryota</taxon>
        <taxon>Metazoa</taxon>
        <taxon>Ecdysozoa</taxon>
        <taxon>Arthropoda</taxon>
        <taxon>Chelicerata</taxon>
        <taxon>Arachnida</taxon>
        <taxon>Araneae</taxon>
        <taxon>Araneomorphae</taxon>
        <taxon>Entelegynae</taxon>
        <taxon>Araneoidea</taxon>
        <taxon>Araneidae</taxon>
        <taxon>Caerostris</taxon>
    </lineage>
</organism>
<dbReference type="GO" id="GO:0050909">
    <property type="term" value="P:sensory perception of taste"/>
    <property type="evidence" value="ECO:0007669"/>
    <property type="project" value="InterPro"/>
</dbReference>
<name>A0AAV4W332_9ARAC</name>
<dbReference type="AlphaFoldDB" id="A0AAV4W332"/>
<protein>
    <submittedName>
        <fullName evidence="7">Uncharacterized protein</fullName>
    </submittedName>
</protein>
<evidence type="ECO:0000256" key="5">
    <source>
        <dbReference type="ARBA" id="ARBA00023136"/>
    </source>
</evidence>
<accession>A0AAV4W332</accession>
<dbReference type="InterPro" id="IPR013604">
    <property type="entry name" value="7TM_chemorcpt"/>
</dbReference>
<dbReference type="Proteomes" id="UP001054837">
    <property type="component" value="Unassembled WGS sequence"/>
</dbReference>
<evidence type="ECO:0000256" key="1">
    <source>
        <dbReference type="ARBA" id="ARBA00004651"/>
    </source>
</evidence>
<evidence type="ECO:0000256" key="4">
    <source>
        <dbReference type="ARBA" id="ARBA00022989"/>
    </source>
</evidence>
<feature type="transmembrane region" description="Helical" evidence="6">
    <location>
        <begin position="41"/>
        <end position="63"/>
    </location>
</feature>
<evidence type="ECO:0000313" key="8">
    <source>
        <dbReference type="Proteomes" id="UP001054837"/>
    </source>
</evidence>
<comment type="subcellular location">
    <subcellularLocation>
        <location evidence="1">Cell membrane</location>
        <topology evidence="1">Multi-pass membrane protein</topology>
    </subcellularLocation>
</comment>
<evidence type="ECO:0000256" key="6">
    <source>
        <dbReference type="SAM" id="Phobius"/>
    </source>
</evidence>
<comment type="caution">
    <text evidence="7">The sequence shown here is derived from an EMBL/GenBank/DDBJ whole genome shotgun (WGS) entry which is preliminary data.</text>
</comment>
<evidence type="ECO:0000313" key="7">
    <source>
        <dbReference type="EMBL" id="GIY77166.1"/>
    </source>
</evidence>
<keyword evidence="3 6" id="KW-0812">Transmembrane</keyword>
<keyword evidence="5 6" id="KW-0472">Membrane</keyword>
<dbReference type="Pfam" id="PF08395">
    <property type="entry name" value="7tm_7"/>
    <property type="match status" value="1"/>
</dbReference>
<proteinExistence type="predicted"/>
<keyword evidence="8" id="KW-1185">Reference proteome</keyword>
<gene>
    <name evidence="7" type="primary">AVEN_142582_1</name>
    <name evidence="7" type="ORF">CDAR_17371</name>
</gene>
<evidence type="ECO:0000256" key="2">
    <source>
        <dbReference type="ARBA" id="ARBA00022475"/>
    </source>
</evidence>
<reference evidence="7 8" key="1">
    <citation type="submission" date="2021-06" db="EMBL/GenBank/DDBJ databases">
        <title>Caerostris darwini draft genome.</title>
        <authorList>
            <person name="Kono N."/>
            <person name="Arakawa K."/>
        </authorList>
    </citation>
    <scope>NUCLEOTIDE SEQUENCE [LARGE SCALE GENOMIC DNA]</scope>
</reference>
<evidence type="ECO:0000256" key="3">
    <source>
        <dbReference type="ARBA" id="ARBA00022692"/>
    </source>
</evidence>
<keyword evidence="2" id="KW-1003">Cell membrane</keyword>
<keyword evidence="4 6" id="KW-1133">Transmembrane helix</keyword>
<sequence>MQDLFNHLLGQLNKDHSFEEREKLFEAYGSISKSMRKMDEYFSCPIFIAILLNLFGMFCAGYWIAFHPKISLEYFLYMLCPVMSHLSHHLLLMISASTTNEKGDEAKSILQCLLKHFHPEIRMKIKYEKNMASKGNLTLWKMHVFDRSLVITTLGCLLTYGILLANLGSEY</sequence>
<feature type="transmembrane region" description="Helical" evidence="6">
    <location>
        <begin position="149"/>
        <end position="168"/>
    </location>
</feature>
<dbReference type="EMBL" id="BPLQ01014082">
    <property type="protein sequence ID" value="GIY77166.1"/>
    <property type="molecule type" value="Genomic_DNA"/>
</dbReference>
<dbReference type="GO" id="GO:0005886">
    <property type="term" value="C:plasma membrane"/>
    <property type="evidence" value="ECO:0007669"/>
    <property type="project" value="UniProtKB-SubCell"/>
</dbReference>